<dbReference type="Proteomes" id="UP000298030">
    <property type="component" value="Unassembled WGS sequence"/>
</dbReference>
<proteinExistence type="predicted"/>
<reference evidence="2 3" key="1">
    <citation type="journal article" date="2019" name="Nat. Ecol. Evol.">
        <title>Megaphylogeny resolves global patterns of mushroom evolution.</title>
        <authorList>
            <person name="Varga T."/>
            <person name="Krizsan K."/>
            <person name="Foldi C."/>
            <person name="Dima B."/>
            <person name="Sanchez-Garcia M."/>
            <person name="Sanchez-Ramirez S."/>
            <person name="Szollosi G.J."/>
            <person name="Szarkandi J.G."/>
            <person name="Papp V."/>
            <person name="Albert L."/>
            <person name="Andreopoulos W."/>
            <person name="Angelini C."/>
            <person name="Antonin V."/>
            <person name="Barry K.W."/>
            <person name="Bougher N.L."/>
            <person name="Buchanan P."/>
            <person name="Buyck B."/>
            <person name="Bense V."/>
            <person name="Catcheside P."/>
            <person name="Chovatia M."/>
            <person name="Cooper J."/>
            <person name="Damon W."/>
            <person name="Desjardin D."/>
            <person name="Finy P."/>
            <person name="Geml J."/>
            <person name="Haridas S."/>
            <person name="Hughes K."/>
            <person name="Justo A."/>
            <person name="Karasinski D."/>
            <person name="Kautmanova I."/>
            <person name="Kiss B."/>
            <person name="Kocsube S."/>
            <person name="Kotiranta H."/>
            <person name="LaButti K.M."/>
            <person name="Lechner B.E."/>
            <person name="Liimatainen K."/>
            <person name="Lipzen A."/>
            <person name="Lukacs Z."/>
            <person name="Mihaltcheva S."/>
            <person name="Morgado L.N."/>
            <person name="Niskanen T."/>
            <person name="Noordeloos M.E."/>
            <person name="Ohm R.A."/>
            <person name="Ortiz-Santana B."/>
            <person name="Ovrebo C."/>
            <person name="Racz N."/>
            <person name="Riley R."/>
            <person name="Savchenko A."/>
            <person name="Shiryaev A."/>
            <person name="Soop K."/>
            <person name="Spirin V."/>
            <person name="Szebenyi C."/>
            <person name="Tomsovsky M."/>
            <person name="Tulloss R.E."/>
            <person name="Uehling J."/>
            <person name="Grigoriev I.V."/>
            <person name="Vagvolgyi C."/>
            <person name="Papp T."/>
            <person name="Martin F.M."/>
            <person name="Miettinen O."/>
            <person name="Hibbett D.S."/>
            <person name="Nagy L.G."/>
        </authorList>
    </citation>
    <scope>NUCLEOTIDE SEQUENCE [LARGE SCALE GENOMIC DNA]</scope>
    <source>
        <strain evidence="2 3">FP101781</strain>
    </source>
</reference>
<keyword evidence="3" id="KW-1185">Reference proteome</keyword>
<feature type="compositionally biased region" description="Basic and acidic residues" evidence="1">
    <location>
        <begin position="28"/>
        <end position="41"/>
    </location>
</feature>
<evidence type="ECO:0000313" key="2">
    <source>
        <dbReference type="EMBL" id="TEB36582.1"/>
    </source>
</evidence>
<feature type="compositionally biased region" description="Basic and acidic residues" evidence="1">
    <location>
        <begin position="1"/>
        <end position="10"/>
    </location>
</feature>
<protein>
    <submittedName>
        <fullName evidence="2">Uncharacterized protein</fullName>
    </submittedName>
</protein>
<gene>
    <name evidence="2" type="ORF">FA13DRAFT_1726947</name>
</gene>
<dbReference type="EMBL" id="QPFP01000005">
    <property type="protein sequence ID" value="TEB36582.1"/>
    <property type="molecule type" value="Genomic_DNA"/>
</dbReference>
<sequence length="51" mass="5923">MEVVAMRDLDEPWQPAPNHLRRSGQCWDDSKPHKSADEAKMSTRARLSCRK</sequence>
<feature type="region of interest" description="Disordered" evidence="1">
    <location>
        <begin position="1"/>
        <end position="51"/>
    </location>
</feature>
<comment type="caution">
    <text evidence="2">The sequence shown here is derived from an EMBL/GenBank/DDBJ whole genome shotgun (WGS) entry which is preliminary data.</text>
</comment>
<evidence type="ECO:0000256" key="1">
    <source>
        <dbReference type="SAM" id="MobiDB-lite"/>
    </source>
</evidence>
<dbReference type="AlphaFoldDB" id="A0A4Y7TSL7"/>
<organism evidence="2 3">
    <name type="scientific">Coprinellus micaceus</name>
    <name type="common">Glistening ink-cap mushroom</name>
    <name type="synonym">Coprinus micaceus</name>
    <dbReference type="NCBI Taxonomy" id="71717"/>
    <lineage>
        <taxon>Eukaryota</taxon>
        <taxon>Fungi</taxon>
        <taxon>Dikarya</taxon>
        <taxon>Basidiomycota</taxon>
        <taxon>Agaricomycotina</taxon>
        <taxon>Agaricomycetes</taxon>
        <taxon>Agaricomycetidae</taxon>
        <taxon>Agaricales</taxon>
        <taxon>Agaricineae</taxon>
        <taxon>Psathyrellaceae</taxon>
        <taxon>Coprinellus</taxon>
    </lineage>
</organism>
<evidence type="ECO:0000313" key="3">
    <source>
        <dbReference type="Proteomes" id="UP000298030"/>
    </source>
</evidence>
<accession>A0A4Y7TSL7</accession>
<name>A0A4Y7TSL7_COPMI</name>